<dbReference type="InterPro" id="IPR029058">
    <property type="entry name" value="AB_hydrolase_fold"/>
</dbReference>
<protein>
    <submittedName>
        <fullName evidence="9">Triacylglycerol lipase</fullName>
    </submittedName>
</protein>
<evidence type="ECO:0000256" key="5">
    <source>
        <dbReference type="ARBA" id="ARBA00023098"/>
    </source>
</evidence>
<dbReference type="GO" id="GO:0016042">
    <property type="term" value="P:lipid catabolic process"/>
    <property type="evidence" value="ECO:0007669"/>
    <property type="project" value="UniProtKB-KW"/>
</dbReference>
<keyword evidence="3" id="KW-0378">Hydrolase</keyword>
<gene>
    <name evidence="9" type="ORF">C7M84_001743</name>
</gene>
<keyword evidence="6" id="KW-0325">Glycoprotein</keyword>
<organism evidence="9 10">
    <name type="scientific">Penaeus vannamei</name>
    <name type="common">Whiteleg shrimp</name>
    <name type="synonym">Litopenaeus vannamei</name>
    <dbReference type="NCBI Taxonomy" id="6689"/>
    <lineage>
        <taxon>Eukaryota</taxon>
        <taxon>Metazoa</taxon>
        <taxon>Ecdysozoa</taxon>
        <taxon>Arthropoda</taxon>
        <taxon>Crustacea</taxon>
        <taxon>Multicrustacea</taxon>
        <taxon>Malacostraca</taxon>
        <taxon>Eumalacostraca</taxon>
        <taxon>Eucarida</taxon>
        <taxon>Decapoda</taxon>
        <taxon>Dendrobranchiata</taxon>
        <taxon>Penaeoidea</taxon>
        <taxon>Penaeidae</taxon>
        <taxon>Penaeus</taxon>
    </lineage>
</organism>
<reference evidence="9 10" key="2">
    <citation type="submission" date="2019-01" db="EMBL/GenBank/DDBJ databases">
        <title>The decoding of complex shrimp genome reveals the adaptation for benthos swimmer, frequently molting mechanism and breeding impact on genome.</title>
        <authorList>
            <person name="Sun Y."/>
            <person name="Gao Y."/>
            <person name="Yu Y."/>
        </authorList>
    </citation>
    <scope>NUCLEOTIDE SEQUENCE [LARGE SCALE GENOMIC DNA]</scope>
    <source>
        <tissue evidence="9">Muscle</tissue>
    </source>
</reference>
<feature type="domain" description="Partial AB-hydrolase lipase" evidence="8">
    <location>
        <begin position="17"/>
        <end position="85"/>
    </location>
</feature>
<dbReference type="AlphaFoldDB" id="A0A3R7MEF7"/>
<dbReference type="InterPro" id="IPR000073">
    <property type="entry name" value="AB_hydrolase_1"/>
</dbReference>
<keyword evidence="4" id="KW-0442">Lipid degradation</keyword>
<dbReference type="OrthoDB" id="9974421at2759"/>
<keyword evidence="10" id="KW-1185">Reference proteome</keyword>
<evidence type="ECO:0000256" key="4">
    <source>
        <dbReference type="ARBA" id="ARBA00022963"/>
    </source>
</evidence>
<dbReference type="Pfam" id="PF00561">
    <property type="entry name" value="Abhydrolase_1"/>
    <property type="match status" value="1"/>
</dbReference>
<dbReference type="EMBL" id="QCYY01001228">
    <property type="protein sequence ID" value="ROT79548.1"/>
    <property type="molecule type" value="Genomic_DNA"/>
</dbReference>
<comment type="similarity">
    <text evidence="1">Belongs to the AB hydrolase superfamily. Lipase family.</text>
</comment>
<keyword evidence="5" id="KW-0443">Lipid metabolism</keyword>
<evidence type="ECO:0000313" key="10">
    <source>
        <dbReference type="Proteomes" id="UP000283509"/>
    </source>
</evidence>
<dbReference type="Pfam" id="PF04083">
    <property type="entry name" value="Abhydro_lipase"/>
    <property type="match status" value="1"/>
</dbReference>
<dbReference type="InterPro" id="IPR006693">
    <property type="entry name" value="AB_hydrolase_lipase"/>
</dbReference>
<evidence type="ECO:0000256" key="2">
    <source>
        <dbReference type="ARBA" id="ARBA00022729"/>
    </source>
</evidence>
<evidence type="ECO:0000256" key="6">
    <source>
        <dbReference type="ARBA" id="ARBA00023180"/>
    </source>
</evidence>
<evidence type="ECO:0000256" key="1">
    <source>
        <dbReference type="ARBA" id="ARBA00010701"/>
    </source>
</evidence>
<evidence type="ECO:0000259" key="7">
    <source>
        <dbReference type="Pfam" id="PF00561"/>
    </source>
</evidence>
<comment type="caution">
    <text evidence="9">The sequence shown here is derived from an EMBL/GenBank/DDBJ whole genome shotgun (WGS) entry which is preliminary data.</text>
</comment>
<feature type="domain" description="AB hydrolase-1" evidence="7">
    <location>
        <begin position="96"/>
        <end position="176"/>
    </location>
</feature>
<proteinExistence type="inferred from homology"/>
<keyword evidence="2" id="KW-0732">Signal</keyword>
<dbReference type="Proteomes" id="UP000283509">
    <property type="component" value="Unassembled WGS sequence"/>
</dbReference>
<dbReference type="STRING" id="6689.A0A3R7MEF7"/>
<dbReference type="GO" id="GO:0016787">
    <property type="term" value="F:hydrolase activity"/>
    <property type="evidence" value="ECO:0007669"/>
    <property type="project" value="UniProtKB-KW"/>
</dbReference>
<dbReference type="SUPFAM" id="SSF53474">
    <property type="entry name" value="alpha/beta-Hydrolases"/>
    <property type="match status" value="1"/>
</dbReference>
<dbReference type="FunFam" id="3.40.50.1820:FF:000057">
    <property type="entry name" value="Lipase"/>
    <property type="match status" value="1"/>
</dbReference>
<accession>A0A3R7MEF7</accession>
<sequence>MAFVCESFAMISVQYCVPELIQARGYPAEVHHVISPDGYILQMHRIPCGRRHLVDDGRRCNTGGGRRVVFIQHCLLCSSADYVMNDPDQALGFIMADAGYDVWLGNTRGNVYSRRHIHLSPNQPEFWDFSWDEFAKFDMPTMLQYARDVTGVPVLDYIGHSMGTTVFFVMMNYHPHINNWIRVMGGMAPVAYMHNKRAPISAFAPFVNIIDKFLEDKGFNEIARSSTGFSTLASAACSPTSIVRFICNLIHFLIDGPTSDYVDKDYLPVIFAHTPAGTSRRVVTHFLQVIASERFQAYDHGTKRNIEKYGSVNPPVYSLKRVRVPVGIFWSENDWVADPRDVYQTAAELPNVTLYQRVPPVTSPTPTSCGRRTHGYFAVSSCLPFSAVAFVCNQQLASIFGPSLSMSELRRPVPDLCFTRRSALHTEDSKYIVNKAVRGEIGRGRVK</sequence>
<reference evidence="9 10" key="1">
    <citation type="submission" date="2018-04" db="EMBL/GenBank/DDBJ databases">
        <authorList>
            <person name="Zhang X."/>
            <person name="Yuan J."/>
            <person name="Li F."/>
            <person name="Xiang J."/>
        </authorList>
    </citation>
    <scope>NUCLEOTIDE SEQUENCE [LARGE SCALE GENOMIC DNA]</scope>
    <source>
        <tissue evidence="9">Muscle</tissue>
    </source>
</reference>
<evidence type="ECO:0000259" key="8">
    <source>
        <dbReference type="Pfam" id="PF04083"/>
    </source>
</evidence>
<dbReference type="PANTHER" id="PTHR11005">
    <property type="entry name" value="LYSOSOMAL ACID LIPASE-RELATED"/>
    <property type="match status" value="1"/>
</dbReference>
<evidence type="ECO:0000313" key="9">
    <source>
        <dbReference type="EMBL" id="ROT79548.1"/>
    </source>
</evidence>
<evidence type="ECO:0000256" key="3">
    <source>
        <dbReference type="ARBA" id="ARBA00022801"/>
    </source>
</evidence>
<name>A0A3R7MEF7_PENVA</name>
<dbReference type="Gene3D" id="3.40.50.1820">
    <property type="entry name" value="alpha/beta hydrolase"/>
    <property type="match status" value="1"/>
</dbReference>